<dbReference type="InterPro" id="IPR004358">
    <property type="entry name" value="Sig_transdc_His_kin-like_C"/>
</dbReference>
<sequence length="778" mass="87298">MGTETFRISSYLKDIIGRDLVTNEFVAIFELVKNSFDAKAKTVDIEFDPSERTITIVDNGIGMSRKDIRDKWLFVAYSEKALVDPDTYRDKIRPAGQFAGSKGIGRFACDTLGQQLELYSRVEGSKSISRLEIDWTKFEASSTDEFQDVQVTLDTVSAFPSGANAKAPVANGTVLVIKSTRQEWDAERIRRLRKDLAKLIDPFGTTTHVKVQTWLLDGSTEQIEGVDGPVGNDVAGLLQEKTSRIEVVIEGDKITSTLFDRGRKIYAVREPSPLSELSDCRIEGHIYFLNRSAKHTFTVRMGVRPIEFGSIFLFLNRFRIFPIGEEFDDTFGLNRRKQQGQSRYFGTRDIIGRVDVTAPPKMFREVSSRDAGLVEDARSRALFEAIRRYMIFRLERYVVGVNWADARDQERDTAEGLETDRARERVLSVIGTLARTKDVEILYYDKELVRVSDDPDQVTDAALKAMSEVAESRGDTSLLRQVEDARRRIEELRASREEAREIAQRAVEERQRADAIIERLEQQAAFLGRSKDVDVERVELLMHQAIIHSGHIRSAISNAAHEIRNVLSHATLPEELELEDAGDVEDIFASIRQSARRVTVSLAEASLSGDRLRTVLSFAPNIRVDLETDEVRGDLMTFLKEYFEVRLSGIPGMPHAAFDASGLSLHREFSPVDVAVIVDNLQDNSRKAKASRVEFKAAKKGQNGVVIRVSDDGLGIDQRRVDPAKIFERGYTGSATGTGLGLYSVRQIIQKMGGTIELVGDGSRADFDITIFGDKHEP</sequence>
<dbReference type="Pfam" id="PF02518">
    <property type="entry name" value="HATPase_c"/>
    <property type="match status" value="1"/>
</dbReference>
<dbReference type="RefSeq" id="WP_082185301.1">
    <property type="nucleotide sequence ID" value="NZ_CP048635.1"/>
</dbReference>
<keyword evidence="5" id="KW-0547">Nucleotide-binding</keyword>
<dbReference type="Proteomes" id="UP000464865">
    <property type="component" value="Chromosome M15-12"/>
</dbReference>
<dbReference type="PANTHER" id="PTHR43065">
    <property type="entry name" value="SENSOR HISTIDINE KINASE"/>
    <property type="match status" value="1"/>
</dbReference>
<keyword evidence="8" id="KW-0902">Two-component regulatory system</keyword>
<evidence type="ECO:0000256" key="6">
    <source>
        <dbReference type="ARBA" id="ARBA00022777"/>
    </source>
</evidence>
<gene>
    <name evidence="11" type="ORF">G3A56_21040</name>
</gene>
<evidence type="ECO:0000256" key="3">
    <source>
        <dbReference type="ARBA" id="ARBA00022553"/>
    </source>
</evidence>
<feature type="coiled-coil region" evidence="9">
    <location>
        <begin position="475"/>
        <end position="523"/>
    </location>
</feature>
<dbReference type="SUPFAM" id="SSF55874">
    <property type="entry name" value="ATPase domain of HSP90 chaperone/DNA topoisomerase II/histidine kinase"/>
    <property type="match status" value="2"/>
</dbReference>
<dbReference type="PANTHER" id="PTHR43065:SF10">
    <property type="entry name" value="PEROXIDE STRESS-ACTIVATED HISTIDINE KINASE MAK3"/>
    <property type="match status" value="1"/>
</dbReference>
<keyword evidence="7" id="KW-0067">ATP-binding</keyword>
<dbReference type="AlphaFoldDB" id="A0A7L5BNH1"/>
<keyword evidence="6 11" id="KW-0418">Kinase</keyword>
<evidence type="ECO:0000259" key="10">
    <source>
        <dbReference type="SMART" id="SM00387"/>
    </source>
</evidence>
<feature type="domain" description="Histidine kinase/HSP90-like ATPase" evidence="10">
    <location>
        <begin position="21"/>
        <end position="137"/>
    </location>
</feature>
<organism evidence="11 12">
    <name type="scientific">Rhizobium oryzihabitans</name>
    <dbReference type="NCBI Taxonomy" id="2267833"/>
    <lineage>
        <taxon>Bacteria</taxon>
        <taxon>Pseudomonadati</taxon>
        <taxon>Pseudomonadota</taxon>
        <taxon>Alphaproteobacteria</taxon>
        <taxon>Hyphomicrobiales</taxon>
        <taxon>Rhizobiaceae</taxon>
        <taxon>Rhizobium/Agrobacterium group</taxon>
        <taxon>Rhizobium</taxon>
    </lineage>
</organism>
<dbReference type="GO" id="GO:0004673">
    <property type="term" value="F:protein histidine kinase activity"/>
    <property type="evidence" value="ECO:0007669"/>
    <property type="project" value="UniProtKB-EC"/>
</dbReference>
<dbReference type="Pfam" id="PF13589">
    <property type="entry name" value="HATPase_c_3"/>
    <property type="match status" value="1"/>
</dbReference>
<comment type="catalytic activity">
    <reaction evidence="1">
        <text>ATP + protein L-histidine = ADP + protein N-phospho-L-histidine.</text>
        <dbReference type="EC" id="2.7.13.3"/>
    </reaction>
</comment>
<evidence type="ECO:0000313" key="12">
    <source>
        <dbReference type="Proteomes" id="UP000464865"/>
    </source>
</evidence>
<dbReference type="PRINTS" id="PR00344">
    <property type="entry name" value="BCTRLSENSOR"/>
</dbReference>
<evidence type="ECO:0000256" key="4">
    <source>
        <dbReference type="ARBA" id="ARBA00022679"/>
    </source>
</evidence>
<dbReference type="GO" id="GO:0000160">
    <property type="term" value="P:phosphorelay signal transduction system"/>
    <property type="evidence" value="ECO:0007669"/>
    <property type="project" value="UniProtKB-KW"/>
</dbReference>
<dbReference type="InterPro" id="IPR003594">
    <property type="entry name" value="HATPase_dom"/>
</dbReference>
<evidence type="ECO:0000256" key="9">
    <source>
        <dbReference type="SAM" id="Coils"/>
    </source>
</evidence>
<protein>
    <recommendedName>
        <fullName evidence="2">histidine kinase</fullName>
        <ecNumber evidence="2">2.7.13.3</ecNumber>
    </recommendedName>
</protein>
<evidence type="ECO:0000256" key="1">
    <source>
        <dbReference type="ARBA" id="ARBA00000085"/>
    </source>
</evidence>
<proteinExistence type="predicted"/>
<keyword evidence="3" id="KW-0597">Phosphoprotein</keyword>
<dbReference type="InterPro" id="IPR036890">
    <property type="entry name" value="HATPase_C_sf"/>
</dbReference>
<dbReference type="GO" id="GO:0005524">
    <property type="term" value="F:ATP binding"/>
    <property type="evidence" value="ECO:0007669"/>
    <property type="project" value="UniProtKB-KW"/>
</dbReference>
<name>A0A7L5BNH1_9HYPH</name>
<keyword evidence="9" id="KW-0175">Coiled coil</keyword>
<evidence type="ECO:0000256" key="7">
    <source>
        <dbReference type="ARBA" id="ARBA00022840"/>
    </source>
</evidence>
<reference evidence="11 12" key="1">
    <citation type="submission" date="2020-02" db="EMBL/GenBank/DDBJ databases">
        <title>Plant-Promoting Endophytic Bacterium Rhizobium oryzihabitans sp. nov., Isolated from the Root of Rice.</title>
        <authorList>
            <person name="zhao J."/>
            <person name="Zhang G."/>
        </authorList>
    </citation>
    <scope>NUCLEOTIDE SEQUENCE [LARGE SCALE GENOMIC DNA]</scope>
    <source>
        <strain evidence="11 12">M15</strain>
    </source>
</reference>
<dbReference type="SMART" id="SM00387">
    <property type="entry name" value="HATPase_c"/>
    <property type="match status" value="2"/>
</dbReference>
<keyword evidence="12" id="KW-1185">Reference proteome</keyword>
<dbReference type="EC" id="2.7.13.3" evidence="2"/>
<feature type="domain" description="Histidine kinase/HSP90-like ATPase" evidence="10">
    <location>
        <begin position="669"/>
        <end position="777"/>
    </location>
</feature>
<accession>A0A7L5BNH1</accession>
<evidence type="ECO:0000256" key="5">
    <source>
        <dbReference type="ARBA" id="ARBA00022741"/>
    </source>
</evidence>
<dbReference type="Gene3D" id="3.30.565.10">
    <property type="entry name" value="Histidine kinase-like ATPase, C-terminal domain"/>
    <property type="match status" value="2"/>
</dbReference>
<evidence type="ECO:0000256" key="8">
    <source>
        <dbReference type="ARBA" id="ARBA00023012"/>
    </source>
</evidence>
<evidence type="ECO:0000256" key="2">
    <source>
        <dbReference type="ARBA" id="ARBA00012438"/>
    </source>
</evidence>
<evidence type="ECO:0000313" key="11">
    <source>
        <dbReference type="EMBL" id="QIB40371.1"/>
    </source>
</evidence>
<dbReference type="EMBL" id="CP048635">
    <property type="protein sequence ID" value="QIB40371.1"/>
    <property type="molecule type" value="Genomic_DNA"/>
</dbReference>
<dbReference type="KEGG" id="roy:G3A56_21040"/>
<keyword evidence="4" id="KW-0808">Transferase</keyword>